<dbReference type="InterPro" id="IPR001223">
    <property type="entry name" value="Glyco_hydro18_cat"/>
</dbReference>
<evidence type="ECO:0000256" key="11">
    <source>
        <dbReference type="SAM" id="MobiDB-lite"/>
    </source>
</evidence>
<evidence type="ECO:0000256" key="2">
    <source>
        <dbReference type="ARBA" id="ARBA00012729"/>
    </source>
</evidence>
<dbReference type="SUPFAM" id="SSF51445">
    <property type="entry name" value="(Trans)glycosidases"/>
    <property type="match status" value="1"/>
</dbReference>
<keyword evidence="7 9" id="KW-0326">Glycosidase</keyword>
<dbReference type="STRING" id="68775.A0A5C3M7M4"/>
<reference evidence="13 14" key="1">
    <citation type="journal article" date="2019" name="Nat. Ecol. Evol.">
        <title>Megaphylogeny resolves global patterns of mushroom evolution.</title>
        <authorList>
            <person name="Varga T."/>
            <person name="Krizsan K."/>
            <person name="Foldi C."/>
            <person name="Dima B."/>
            <person name="Sanchez-Garcia M."/>
            <person name="Sanchez-Ramirez S."/>
            <person name="Szollosi G.J."/>
            <person name="Szarkandi J.G."/>
            <person name="Papp V."/>
            <person name="Albert L."/>
            <person name="Andreopoulos W."/>
            <person name="Angelini C."/>
            <person name="Antonin V."/>
            <person name="Barry K.W."/>
            <person name="Bougher N.L."/>
            <person name="Buchanan P."/>
            <person name="Buyck B."/>
            <person name="Bense V."/>
            <person name="Catcheside P."/>
            <person name="Chovatia M."/>
            <person name="Cooper J."/>
            <person name="Damon W."/>
            <person name="Desjardin D."/>
            <person name="Finy P."/>
            <person name="Geml J."/>
            <person name="Haridas S."/>
            <person name="Hughes K."/>
            <person name="Justo A."/>
            <person name="Karasinski D."/>
            <person name="Kautmanova I."/>
            <person name="Kiss B."/>
            <person name="Kocsube S."/>
            <person name="Kotiranta H."/>
            <person name="LaButti K.M."/>
            <person name="Lechner B.E."/>
            <person name="Liimatainen K."/>
            <person name="Lipzen A."/>
            <person name="Lukacs Z."/>
            <person name="Mihaltcheva S."/>
            <person name="Morgado L.N."/>
            <person name="Niskanen T."/>
            <person name="Noordeloos M.E."/>
            <person name="Ohm R.A."/>
            <person name="Ortiz-Santana B."/>
            <person name="Ovrebo C."/>
            <person name="Racz N."/>
            <person name="Riley R."/>
            <person name="Savchenko A."/>
            <person name="Shiryaev A."/>
            <person name="Soop K."/>
            <person name="Spirin V."/>
            <person name="Szebenyi C."/>
            <person name="Tomsovsky M."/>
            <person name="Tulloss R.E."/>
            <person name="Uehling J."/>
            <person name="Grigoriev I.V."/>
            <person name="Vagvolgyi C."/>
            <person name="Papp T."/>
            <person name="Martin F.M."/>
            <person name="Miettinen O."/>
            <person name="Hibbett D.S."/>
            <person name="Nagy L.G."/>
        </authorList>
    </citation>
    <scope>NUCLEOTIDE SEQUENCE [LARGE SCALE GENOMIC DNA]</scope>
    <source>
        <strain evidence="13 14">CBS 166.37</strain>
    </source>
</reference>
<dbReference type="EC" id="3.2.1.14" evidence="2"/>
<proteinExistence type="inferred from homology"/>
<dbReference type="CDD" id="cd02877">
    <property type="entry name" value="GH18_hevamine_XipI_class_III"/>
    <property type="match status" value="1"/>
</dbReference>
<evidence type="ECO:0000256" key="10">
    <source>
        <dbReference type="RuleBase" id="RU004453"/>
    </source>
</evidence>
<evidence type="ECO:0000256" key="6">
    <source>
        <dbReference type="ARBA" id="ARBA00023277"/>
    </source>
</evidence>
<evidence type="ECO:0000256" key="4">
    <source>
        <dbReference type="ARBA" id="ARBA00022801"/>
    </source>
</evidence>
<evidence type="ECO:0000313" key="13">
    <source>
        <dbReference type="EMBL" id="TFK41332.1"/>
    </source>
</evidence>
<dbReference type="GO" id="GO:0005576">
    <property type="term" value="C:extracellular region"/>
    <property type="evidence" value="ECO:0007669"/>
    <property type="project" value="TreeGrafter"/>
</dbReference>
<comment type="catalytic activity">
    <reaction evidence="1">
        <text>Random endo-hydrolysis of N-acetyl-beta-D-glucosaminide (1-&gt;4)-beta-linkages in chitin and chitodextrins.</text>
        <dbReference type="EC" id="3.2.1.14"/>
    </reaction>
</comment>
<dbReference type="OrthoDB" id="6020543at2759"/>
<dbReference type="InterPro" id="IPR001579">
    <property type="entry name" value="Glyco_hydro_18_chit_AS"/>
</dbReference>
<evidence type="ECO:0000256" key="5">
    <source>
        <dbReference type="ARBA" id="ARBA00023024"/>
    </source>
</evidence>
<protein>
    <recommendedName>
        <fullName evidence="2">chitinase</fullName>
        <ecNumber evidence="2">3.2.1.14</ecNumber>
    </recommendedName>
</protein>
<dbReference type="GO" id="GO:0000272">
    <property type="term" value="P:polysaccharide catabolic process"/>
    <property type="evidence" value="ECO:0007669"/>
    <property type="project" value="UniProtKB-KW"/>
</dbReference>
<evidence type="ECO:0000256" key="9">
    <source>
        <dbReference type="RuleBase" id="RU000489"/>
    </source>
</evidence>
<feature type="compositionally biased region" description="Pro residues" evidence="11">
    <location>
        <begin position="341"/>
        <end position="355"/>
    </location>
</feature>
<evidence type="ECO:0000256" key="1">
    <source>
        <dbReference type="ARBA" id="ARBA00000822"/>
    </source>
</evidence>
<feature type="domain" description="GH18" evidence="12">
    <location>
        <begin position="34"/>
        <end position="323"/>
    </location>
</feature>
<dbReference type="InterPro" id="IPR017853">
    <property type="entry name" value="GH"/>
</dbReference>
<dbReference type="PANTHER" id="PTHR45708">
    <property type="entry name" value="ENDOCHITINASE"/>
    <property type="match status" value="1"/>
</dbReference>
<dbReference type="GO" id="GO:0006032">
    <property type="term" value="P:chitin catabolic process"/>
    <property type="evidence" value="ECO:0007669"/>
    <property type="project" value="UniProtKB-KW"/>
</dbReference>
<keyword evidence="14" id="KW-1185">Reference proteome</keyword>
<dbReference type="Gene3D" id="3.20.20.80">
    <property type="entry name" value="Glycosidases"/>
    <property type="match status" value="1"/>
</dbReference>
<dbReference type="PROSITE" id="PS51910">
    <property type="entry name" value="GH18_2"/>
    <property type="match status" value="1"/>
</dbReference>
<dbReference type="PROSITE" id="PS01095">
    <property type="entry name" value="GH18_1"/>
    <property type="match status" value="1"/>
</dbReference>
<dbReference type="InterPro" id="IPR045321">
    <property type="entry name" value="Cts1-like"/>
</dbReference>
<keyword evidence="6" id="KW-0119">Carbohydrate metabolism</keyword>
<feature type="region of interest" description="Disordered" evidence="11">
    <location>
        <begin position="318"/>
        <end position="391"/>
    </location>
</feature>
<accession>A0A5C3M7M4</accession>
<evidence type="ECO:0000256" key="3">
    <source>
        <dbReference type="ARBA" id="ARBA00022669"/>
    </source>
</evidence>
<dbReference type="PANTHER" id="PTHR45708:SF49">
    <property type="entry name" value="ENDOCHITINASE"/>
    <property type="match status" value="1"/>
</dbReference>
<keyword evidence="4 9" id="KW-0378">Hydrolase</keyword>
<evidence type="ECO:0000259" key="12">
    <source>
        <dbReference type="PROSITE" id="PS51910"/>
    </source>
</evidence>
<comment type="similarity">
    <text evidence="10">Belongs to the glycosyl hydrolase 18 family.</text>
</comment>
<dbReference type="Pfam" id="PF00704">
    <property type="entry name" value="Glyco_hydro_18"/>
    <property type="match status" value="1"/>
</dbReference>
<evidence type="ECO:0000256" key="8">
    <source>
        <dbReference type="ARBA" id="ARBA00023326"/>
    </source>
</evidence>
<keyword evidence="3" id="KW-0147">Chitin-binding</keyword>
<keyword evidence="5" id="KW-0146">Chitin degradation</keyword>
<keyword evidence="8" id="KW-0624">Polysaccharide degradation</keyword>
<sequence length="419" mass="45082">MVIVKTGFASLVLALFGYLSSLEIVLAFSNDRSDNLAVYWGQDGAGHQQSLSFYCQDDTIDVIPMAFLYIFFGKGGQPVIDLSNICSSSSGTFPGTDLADCSFLQSDIKQCQAKGKLITLSLGGATSKVGFSSDGQASDFADTIWNMFLGGNSGMRPFGNAILDGVDLDIESGSSAHYATFVNRIRSLSKGASKRYYITAAPQCPFPDANVGAALNGAPFDAIYVQFYNNFCETSVPSEFNFATWDRWAKTQSPNPNVKVYLGAPGDAKAAGNGYVNIGTLSSVAQDAQKRYTSFGGVMLWDADTAYNNNRYHVAIKNAIRNGPTRPSVPTATSPNKGTPTPGPVETPAPPPATPKPTQTQTTAHKSTTSDAEVASTSFRDPRATARVKRPTFTFDDRSEVTSVANEVTKRRFSRFFKF</sequence>
<evidence type="ECO:0000313" key="14">
    <source>
        <dbReference type="Proteomes" id="UP000308652"/>
    </source>
</evidence>
<dbReference type="Proteomes" id="UP000308652">
    <property type="component" value="Unassembled WGS sequence"/>
</dbReference>
<feature type="compositionally biased region" description="Low complexity" evidence="11">
    <location>
        <begin position="356"/>
        <end position="370"/>
    </location>
</feature>
<organism evidence="13 14">
    <name type="scientific">Crucibulum laeve</name>
    <dbReference type="NCBI Taxonomy" id="68775"/>
    <lineage>
        <taxon>Eukaryota</taxon>
        <taxon>Fungi</taxon>
        <taxon>Dikarya</taxon>
        <taxon>Basidiomycota</taxon>
        <taxon>Agaricomycotina</taxon>
        <taxon>Agaricomycetes</taxon>
        <taxon>Agaricomycetidae</taxon>
        <taxon>Agaricales</taxon>
        <taxon>Agaricineae</taxon>
        <taxon>Nidulariaceae</taxon>
        <taxon>Crucibulum</taxon>
    </lineage>
</organism>
<dbReference type="InterPro" id="IPR050542">
    <property type="entry name" value="Glycosyl_Hydrlase18_Chitinase"/>
</dbReference>
<evidence type="ECO:0000256" key="7">
    <source>
        <dbReference type="ARBA" id="ARBA00023295"/>
    </source>
</evidence>
<dbReference type="AlphaFoldDB" id="A0A5C3M7M4"/>
<name>A0A5C3M7M4_9AGAR</name>
<gene>
    <name evidence="13" type="ORF">BDQ12DRAFT_679280</name>
</gene>
<dbReference type="EMBL" id="ML213595">
    <property type="protein sequence ID" value="TFK41332.1"/>
    <property type="molecule type" value="Genomic_DNA"/>
</dbReference>
<dbReference type="GO" id="GO:0008061">
    <property type="term" value="F:chitin binding"/>
    <property type="evidence" value="ECO:0007669"/>
    <property type="project" value="UniProtKB-KW"/>
</dbReference>
<dbReference type="GO" id="GO:0008843">
    <property type="term" value="F:endochitinase activity"/>
    <property type="evidence" value="ECO:0007669"/>
    <property type="project" value="UniProtKB-EC"/>
</dbReference>